<evidence type="ECO:0000256" key="4">
    <source>
        <dbReference type="PROSITE-ProRule" id="PRU00175"/>
    </source>
</evidence>
<feature type="compositionally biased region" description="Basic and acidic residues" evidence="5">
    <location>
        <begin position="471"/>
        <end position="480"/>
    </location>
</feature>
<sequence length="542" mass="62506">MSNINMAFNCMLSVAEPHNKVKFSHNHVTNILSIYLQTRDQKSFICVGTINESDGVFKFNNINFRNRNLFTNIFETFYFYIMTLVDNVSLRSEAQRFLTIIHKLYVIDLLQFCISKYVDHYNIMLESKMIDYISYRNLSKSLRSCTPQEIMIYSNIFHQSFNNVVKDFDESDPHNHIKTMLCRINEYVINSIDIQRSVVVNRQKNFRKTIEKLSDEDLEQFINVNITCELCNEFFAYQMLPCCNHKLCLSCILQNKFKCKHCHSSYVRTINPDVHSIFTDDNTDTDNKTNINVHVADDNTNKRKSKNKTDKKKKAKNKTNNKKKTKVANVSENKDDADADTNTTINSNTNVRVDVNLQASDADTNSDAAIQCNQTVFAAFERGMTTRAPSPERDSDNDASHTTIPPASSPLRVVEEEQQAILVSSDDDADDFQSMATRVVNNIIIKKEKSYDDEEDEEAYEDFEEMVPVSPKKEIDDPSYERPAIVATPETSSKRKADDDDDDIVWIDPQENAFKPKLGYMFRMSRRVVKKRRSNTTPNASC</sequence>
<feature type="region of interest" description="Disordered" evidence="5">
    <location>
        <begin position="386"/>
        <end position="409"/>
    </location>
</feature>
<dbReference type="EMBL" id="EU309041">
    <property type="protein sequence ID" value="ABY65730.1"/>
    <property type="molecule type" value="Genomic_DNA"/>
</dbReference>
<protein>
    <submittedName>
        <fullName evidence="7">Hoar</fullName>
    </submittedName>
</protein>
<keyword evidence="3" id="KW-0862">Zinc</keyword>
<dbReference type="InterPro" id="IPR017907">
    <property type="entry name" value="Znf_RING_CS"/>
</dbReference>
<feature type="region of interest" description="Disordered" evidence="5">
    <location>
        <begin position="288"/>
        <end position="344"/>
    </location>
</feature>
<evidence type="ECO:0000256" key="5">
    <source>
        <dbReference type="SAM" id="MobiDB-lite"/>
    </source>
</evidence>
<evidence type="ECO:0000256" key="1">
    <source>
        <dbReference type="ARBA" id="ARBA00022723"/>
    </source>
</evidence>
<feature type="domain" description="RING-type" evidence="6">
    <location>
        <begin position="228"/>
        <end position="263"/>
    </location>
</feature>
<dbReference type="GO" id="GO:0008270">
    <property type="term" value="F:zinc ion binding"/>
    <property type="evidence" value="ECO:0007669"/>
    <property type="project" value="UniProtKB-KW"/>
</dbReference>
<dbReference type="InterPro" id="IPR001841">
    <property type="entry name" value="Znf_RING"/>
</dbReference>
<dbReference type="OrthoDB" id="11819at10239"/>
<evidence type="ECO:0000259" key="6">
    <source>
        <dbReference type="PROSITE" id="PS50089"/>
    </source>
</evidence>
<feature type="compositionally biased region" description="Basic and acidic residues" evidence="5">
    <location>
        <begin position="390"/>
        <end position="399"/>
    </location>
</feature>
<evidence type="ECO:0000256" key="2">
    <source>
        <dbReference type="ARBA" id="ARBA00022771"/>
    </source>
</evidence>
<name>B0FDM2_9ABAC</name>
<accession>B0FDM2</accession>
<keyword evidence="2 4" id="KW-0863">Zinc-finger</keyword>
<dbReference type="RefSeq" id="YP_001650914.1">
    <property type="nucleotide sequence ID" value="NC_010276.1"/>
</dbReference>
<evidence type="ECO:0000256" key="3">
    <source>
        <dbReference type="ARBA" id="ARBA00022833"/>
    </source>
</evidence>
<dbReference type="KEGG" id="vg:5850458"/>
<feature type="compositionally biased region" description="Basic residues" evidence="5">
    <location>
        <begin position="302"/>
        <end position="326"/>
    </location>
</feature>
<evidence type="ECO:0000313" key="7">
    <source>
        <dbReference type="EMBL" id="ABY65730.1"/>
    </source>
</evidence>
<dbReference type="GeneID" id="5850458"/>
<organism evidence="7 8">
    <name type="scientific">Orgyia leucostigma nucleopolyhedrovirus</name>
    <dbReference type="NCBI Taxonomy" id="490711"/>
    <lineage>
        <taxon>Viruses</taxon>
        <taxon>Viruses incertae sedis</taxon>
        <taxon>Naldaviricetes</taxon>
        <taxon>Lefavirales</taxon>
        <taxon>Baculoviridae</taxon>
        <taxon>Alphabaculovirus</taxon>
        <taxon>Alphabaculovirus orleucostigmae</taxon>
    </lineage>
</organism>
<keyword evidence="8" id="KW-1185">Reference proteome</keyword>
<dbReference type="PROSITE" id="PS50089">
    <property type="entry name" value="ZF_RING_2"/>
    <property type="match status" value="1"/>
</dbReference>
<gene>
    <name evidence="7" type="primary">hoar</name>
</gene>
<dbReference type="Proteomes" id="UP000203316">
    <property type="component" value="Segment"/>
</dbReference>
<reference evidence="7 8" key="1">
    <citation type="submission" date="2007-11" db="EMBL/GenBank/DDBJ databases">
        <title>Sequence and organization of Orgyia leucostigma nucleopolyhedrovirus genome.</title>
        <authorList>
            <person name="Eveleigh R.J.M."/>
            <person name="Lapointe R."/>
            <person name="Graham R.I."/>
            <person name="Lauzon H.A.M."/>
            <person name="Pavlik L."/>
            <person name="Arif B.M."/>
            <person name="Lucarotti C.J."/>
        </authorList>
    </citation>
    <scope>NUCLEOTIDE SEQUENCE [LARGE SCALE GENOMIC DNA]</scope>
    <source>
        <strain evidence="7">CFS-77</strain>
    </source>
</reference>
<evidence type="ECO:0000313" key="8">
    <source>
        <dbReference type="Proteomes" id="UP000203316"/>
    </source>
</evidence>
<dbReference type="SUPFAM" id="SSF57850">
    <property type="entry name" value="RING/U-box"/>
    <property type="match status" value="1"/>
</dbReference>
<keyword evidence="1" id="KW-0479">Metal-binding</keyword>
<dbReference type="PROSITE" id="PS00518">
    <property type="entry name" value="ZF_RING_1"/>
    <property type="match status" value="1"/>
</dbReference>
<proteinExistence type="predicted"/>
<feature type="region of interest" description="Disordered" evidence="5">
    <location>
        <begin position="465"/>
        <end position="502"/>
    </location>
</feature>